<comment type="caution">
    <text evidence="2">The sequence shown here is derived from an EMBL/GenBank/DDBJ whole genome shotgun (WGS) entry which is preliminary data.</text>
</comment>
<dbReference type="EMBL" id="CM029054">
    <property type="protein sequence ID" value="KAG2538959.1"/>
    <property type="molecule type" value="Genomic_DNA"/>
</dbReference>
<gene>
    <name evidence="2" type="ORF">PVAP13_9NG404014</name>
</gene>
<dbReference type="GO" id="GO:0003824">
    <property type="term" value="F:catalytic activity"/>
    <property type="evidence" value="ECO:0007669"/>
    <property type="project" value="InterPro"/>
</dbReference>
<name>A0A8T0MU50_PANVG</name>
<dbReference type="SUPFAM" id="SSF56219">
    <property type="entry name" value="DNase I-like"/>
    <property type="match status" value="1"/>
</dbReference>
<protein>
    <recommendedName>
        <fullName evidence="1">Endonuclease/exonuclease/phosphatase domain-containing protein</fullName>
    </recommendedName>
</protein>
<sequence length="445" mass="50322">MNPAKILCWNVRGLNSRARQDTLRTLITSCQVDVVCLQETKMSGISRGCILSLLGSDFPHWLELPAIGASGGILGDDNKVVFLQELRDVRAACIGPWLVLGDFNLIARSKDKNNGLVNRAMVGRFRRLINDLELKDLPLIGRKYTWSNQQDSPTLVKLDRVLCSTSWEQLFTNCLLQSCATDGSDHCPLLLGLQDVLPGKARFHFEAFWTKLEGFQETVATAWASEQVSHCPFDTLARKFRATVRSLQSWSQKKVGHVNSQLALAREVLHQLEIAQDSRVLSRLELWLKNKLKPHCLALSSLQHTIARSRSRITWLSEGDANTALFHAHARHRKRKNFISRLTNDSGVVLTKHEEKEQNIFEFYSNLLGKNKDREVTVNLTELDMPSLDLTELETPFSEQEVWKTINLLPSDKAPGPDGFTGKFYKVCWQIIKVDIMAALSAHHC</sequence>
<keyword evidence="3" id="KW-1185">Reference proteome</keyword>
<dbReference type="Pfam" id="PF03372">
    <property type="entry name" value="Exo_endo_phos"/>
    <property type="match status" value="1"/>
</dbReference>
<evidence type="ECO:0000313" key="2">
    <source>
        <dbReference type="EMBL" id="KAG2538959.1"/>
    </source>
</evidence>
<dbReference type="InterPro" id="IPR036691">
    <property type="entry name" value="Endo/exonu/phosph_ase_sf"/>
</dbReference>
<dbReference type="InterPro" id="IPR005135">
    <property type="entry name" value="Endo/exonuclease/phosphatase"/>
</dbReference>
<organism evidence="2 3">
    <name type="scientific">Panicum virgatum</name>
    <name type="common">Blackwell switchgrass</name>
    <dbReference type="NCBI Taxonomy" id="38727"/>
    <lineage>
        <taxon>Eukaryota</taxon>
        <taxon>Viridiplantae</taxon>
        <taxon>Streptophyta</taxon>
        <taxon>Embryophyta</taxon>
        <taxon>Tracheophyta</taxon>
        <taxon>Spermatophyta</taxon>
        <taxon>Magnoliopsida</taxon>
        <taxon>Liliopsida</taxon>
        <taxon>Poales</taxon>
        <taxon>Poaceae</taxon>
        <taxon>PACMAD clade</taxon>
        <taxon>Panicoideae</taxon>
        <taxon>Panicodae</taxon>
        <taxon>Paniceae</taxon>
        <taxon>Panicinae</taxon>
        <taxon>Panicum</taxon>
        <taxon>Panicum sect. Hiantes</taxon>
    </lineage>
</organism>
<proteinExistence type="predicted"/>
<reference evidence="2" key="1">
    <citation type="submission" date="2020-05" db="EMBL/GenBank/DDBJ databases">
        <title>WGS assembly of Panicum virgatum.</title>
        <authorList>
            <person name="Lovell J.T."/>
            <person name="Jenkins J."/>
            <person name="Shu S."/>
            <person name="Juenger T.E."/>
            <person name="Schmutz J."/>
        </authorList>
    </citation>
    <scope>NUCLEOTIDE SEQUENCE</scope>
    <source>
        <strain evidence="2">AP13</strain>
    </source>
</reference>
<dbReference type="AlphaFoldDB" id="A0A8T0MU50"/>
<feature type="domain" description="Endonuclease/exonuclease/phosphatase" evidence="1">
    <location>
        <begin position="8"/>
        <end position="186"/>
    </location>
</feature>
<dbReference type="PANTHER" id="PTHR33710:SF48">
    <property type="entry name" value="OS02G0307075 PROTEIN"/>
    <property type="match status" value="1"/>
</dbReference>
<dbReference type="PANTHER" id="PTHR33710">
    <property type="entry name" value="BNAC02G09200D PROTEIN"/>
    <property type="match status" value="1"/>
</dbReference>
<evidence type="ECO:0000313" key="3">
    <source>
        <dbReference type="Proteomes" id="UP000823388"/>
    </source>
</evidence>
<dbReference type="Gene3D" id="3.60.10.10">
    <property type="entry name" value="Endonuclease/exonuclease/phosphatase"/>
    <property type="match status" value="2"/>
</dbReference>
<dbReference type="Proteomes" id="UP000823388">
    <property type="component" value="Chromosome 9N"/>
</dbReference>
<evidence type="ECO:0000259" key="1">
    <source>
        <dbReference type="Pfam" id="PF03372"/>
    </source>
</evidence>
<accession>A0A8T0MU50</accession>